<dbReference type="AlphaFoldDB" id="A0AAV3R0A1"/>
<dbReference type="Proteomes" id="UP001454036">
    <property type="component" value="Unassembled WGS sequence"/>
</dbReference>
<organism evidence="2 3">
    <name type="scientific">Lithospermum erythrorhizon</name>
    <name type="common">Purple gromwell</name>
    <name type="synonym">Lithospermum officinale var. erythrorhizon</name>
    <dbReference type="NCBI Taxonomy" id="34254"/>
    <lineage>
        <taxon>Eukaryota</taxon>
        <taxon>Viridiplantae</taxon>
        <taxon>Streptophyta</taxon>
        <taxon>Embryophyta</taxon>
        <taxon>Tracheophyta</taxon>
        <taxon>Spermatophyta</taxon>
        <taxon>Magnoliopsida</taxon>
        <taxon>eudicotyledons</taxon>
        <taxon>Gunneridae</taxon>
        <taxon>Pentapetalae</taxon>
        <taxon>asterids</taxon>
        <taxon>lamiids</taxon>
        <taxon>Boraginales</taxon>
        <taxon>Boraginaceae</taxon>
        <taxon>Boraginoideae</taxon>
        <taxon>Lithospermeae</taxon>
        <taxon>Lithospermum</taxon>
    </lineage>
</organism>
<evidence type="ECO:0000256" key="1">
    <source>
        <dbReference type="SAM" id="MobiDB-lite"/>
    </source>
</evidence>
<gene>
    <name evidence="2" type="ORF">LIER_23798</name>
</gene>
<name>A0AAV3R0A1_LITER</name>
<reference evidence="2 3" key="1">
    <citation type="submission" date="2024-01" db="EMBL/GenBank/DDBJ databases">
        <title>The complete chloroplast genome sequence of Lithospermum erythrorhizon: insights into the phylogenetic relationship among Boraginaceae species and the maternal lineages of purple gromwells.</title>
        <authorList>
            <person name="Okada T."/>
            <person name="Watanabe K."/>
        </authorList>
    </citation>
    <scope>NUCLEOTIDE SEQUENCE [LARGE SCALE GENOMIC DNA]</scope>
</reference>
<feature type="compositionally biased region" description="Polar residues" evidence="1">
    <location>
        <begin position="73"/>
        <end position="88"/>
    </location>
</feature>
<evidence type="ECO:0000313" key="2">
    <source>
        <dbReference type="EMBL" id="GAA0169275.1"/>
    </source>
</evidence>
<protein>
    <submittedName>
        <fullName evidence="2">Uncharacterized protein</fullName>
    </submittedName>
</protein>
<feature type="region of interest" description="Disordered" evidence="1">
    <location>
        <begin position="73"/>
        <end position="96"/>
    </location>
</feature>
<keyword evidence="3" id="KW-1185">Reference proteome</keyword>
<comment type="caution">
    <text evidence="2">The sequence shown here is derived from an EMBL/GenBank/DDBJ whole genome shotgun (WGS) entry which is preliminary data.</text>
</comment>
<sequence>MEGSQPKYRSHIDPVDSYIPIMMTSTITTEEEIASIKKMVEDMAKWMQRHKESLTHMAGKIHDHEQCTQAAEASLKSLASQEAPNTSKDTPETPLTYHVMLKVCPMDSQQRR</sequence>
<evidence type="ECO:0000313" key="3">
    <source>
        <dbReference type="Proteomes" id="UP001454036"/>
    </source>
</evidence>
<accession>A0AAV3R0A1</accession>
<dbReference type="EMBL" id="BAABME010006777">
    <property type="protein sequence ID" value="GAA0169275.1"/>
    <property type="molecule type" value="Genomic_DNA"/>
</dbReference>
<proteinExistence type="predicted"/>